<dbReference type="GO" id="GO:0030170">
    <property type="term" value="F:pyridoxal phosphate binding"/>
    <property type="evidence" value="ECO:0007669"/>
    <property type="project" value="TreeGrafter"/>
</dbReference>
<sequence length="370" mass="42141">MYKIPISKPFLTQQDFLEIKKCFDSTWISSKSPWVAKFEKKFAKKVSRTKYAISVNSGTSALFLALLALGVGPGDEVIMPSLTMIATINAVQLTGARTVLVDSVSKDDWNIDPAKIEQKINKRTKVIMPVHLYGYPCDMDRINALAKKHNLFVIEDAAEAMGSLYKGNRAGSLSDIACFSLYSNKIITTANGGMACTDNKKLYDLINKLKFFDYNTRTHFKHKLIGYNLVLSGLQAALGYSQIGSFGMRLKKRRRVFSWYKQELKDDGVKFIDSPKKDNPNYWFPAIIAKKQPVKRVIEKALSKHRIEFREFFLPVHRQPVYKKLFSGEKYPIADYFFERGLLLPSHFDLSLKEVKYICKVIKSALKLAS</sequence>
<evidence type="ECO:0008006" key="7">
    <source>
        <dbReference type="Google" id="ProtNLM"/>
    </source>
</evidence>
<dbReference type="PIRSF" id="PIRSF000390">
    <property type="entry name" value="PLP_StrS"/>
    <property type="match status" value="1"/>
</dbReference>
<dbReference type="PANTHER" id="PTHR30244:SF34">
    <property type="entry name" value="DTDP-4-AMINO-4,6-DIDEOXYGALACTOSE TRANSAMINASE"/>
    <property type="match status" value="1"/>
</dbReference>
<feature type="modified residue" description="N6-(pyridoxal phosphate)lysine" evidence="2">
    <location>
        <position position="185"/>
    </location>
</feature>
<dbReference type="InterPro" id="IPR015421">
    <property type="entry name" value="PyrdxlP-dep_Trfase_major"/>
</dbReference>
<evidence type="ECO:0000313" key="5">
    <source>
        <dbReference type="EMBL" id="OGK15441.1"/>
    </source>
</evidence>
<proteinExistence type="inferred from homology"/>
<protein>
    <recommendedName>
        <fullName evidence="7">Aminotransferase DegT</fullName>
    </recommendedName>
</protein>
<gene>
    <name evidence="5" type="ORF">A2774_05055</name>
</gene>
<dbReference type="GO" id="GO:0000271">
    <property type="term" value="P:polysaccharide biosynthetic process"/>
    <property type="evidence" value="ECO:0007669"/>
    <property type="project" value="TreeGrafter"/>
</dbReference>
<evidence type="ECO:0000313" key="6">
    <source>
        <dbReference type="Proteomes" id="UP000177208"/>
    </source>
</evidence>
<dbReference type="Gene3D" id="3.90.1150.10">
    <property type="entry name" value="Aspartate Aminotransferase, domain 1"/>
    <property type="match status" value="1"/>
</dbReference>
<keyword evidence="2 3" id="KW-0663">Pyridoxal phosphate</keyword>
<evidence type="ECO:0000256" key="1">
    <source>
        <dbReference type="PIRSR" id="PIRSR000390-1"/>
    </source>
</evidence>
<name>A0A1F7G959_9BACT</name>
<dbReference type="SUPFAM" id="SSF53383">
    <property type="entry name" value="PLP-dependent transferases"/>
    <property type="match status" value="1"/>
</dbReference>
<accession>A0A1F7G959</accession>
<organism evidence="5 6">
    <name type="scientific">Candidatus Roizmanbacteria bacterium RIFCSPHIGHO2_01_FULL_39_12c</name>
    <dbReference type="NCBI Taxonomy" id="1802031"/>
    <lineage>
        <taxon>Bacteria</taxon>
        <taxon>Candidatus Roizmaniibacteriota</taxon>
    </lineage>
</organism>
<dbReference type="Proteomes" id="UP000177208">
    <property type="component" value="Unassembled WGS sequence"/>
</dbReference>
<keyword evidence="4" id="KW-0472">Membrane</keyword>
<feature type="transmembrane region" description="Helical" evidence="4">
    <location>
        <begin position="51"/>
        <end position="71"/>
    </location>
</feature>
<evidence type="ECO:0000256" key="3">
    <source>
        <dbReference type="RuleBase" id="RU004508"/>
    </source>
</evidence>
<dbReference type="EMBL" id="MFZG01000037">
    <property type="protein sequence ID" value="OGK15441.1"/>
    <property type="molecule type" value="Genomic_DNA"/>
</dbReference>
<dbReference type="AlphaFoldDB" id="A0A1F7G959"/>
<comment type="caution">
    <text evidence="5">The sequence shown here is derived from an EMBL/GenBank/DDBJ whole genome shotgun (WGS) entry which is preliminary data.</text>
</comment>
<feature type="active site" description="Proton acceptor" evidence="1">
    <location>
        <position position="185"/>
    </location>
</feature>
<dbReference type="InterPro" id="IPR000653">
    <property type="entry name" value="DegT/StrS_aminotransferase"/>
</dbReference>
<dbReference type="Pfam" id="PF01041">
    <property type="entry name" value="DegT_DnrJ_EryC1"/>
    <property type="match status" value="1"/>
</dbReference>
<comment type="similarity">
    <text evidence="3">Belongs to the DegT/DnrJ/EryC1 family.</text>
</comment>
<dbReference type="InterPro" id="IPR015422">
    <property type="entry name" value="PyrdxlP-dep_Trfase_small"/>
</dbReference>
<evidence type="ECO:0000256" key="2">
    <source>
        <dbReference type="PIRSR" id="PIRSR000390-2"/>
    </source>
</evidence>
<dbReference type="Gene3D" id="3.40.640.10">
    <property type="entry name" value="Type I PLP-dependent aspartate aminotransferase-like (Major domain)"/>
    <property type="match status" value="1"/>
</dbReference>
<keyword evidence="4" id="KW-1133">Transmembrane helix</keyword>
<dbReference type="GO" id="GO:0008483">
    <property type="term" value="F:transaminase activity"/>
    <property type="evidence" value="ECO:0007669"/>
    <property type="project" value="TreeGrafter"/>
</dbReference>
<dbReference type="InterPro" id="IPR015424">
    <property type="entry name" value="PyrdxlP-dep_Trfase"/>
</dbReference>
<reference evidence="5 6" key="1">
    <citation type="journal article" date="2016" name="Nat. Commun.">
        <title>Thousands of microbial genomes shed light on interconnected biogeochemical processes in an aquifer system.</title>
        <authorList>
            <person name="Anantharaman K."/>
            <person name="Brown C.T."/>
            <person name="Hug L.A."/>
            <person name="Sharon I."/>
            <person name="Castelle C.J."/>
            <person name="Probst A.J."/>
            <person name="Thomas B.C."/>
            <person name="Singh A."/>
            <person name="Wilkins M.J."/>
            <person name="Karaoz U."/>
            <person name="Brodie E.L."/>
            <person name="Williams K.H."/>
            <person name="Hubbard S.S."/>
            <person name="Banfield J.F."/>
        </authorList>
    </citation>
    <scope>NUCLEOTIDE SEQUENCE [LARGE SCALE GENOMIC DNA]</scope>
</reference>
<dbReference type="PANTHER" id="PTHR30244">
    <property type="entry name" value="TRANSAMINASE"/>
    <property type="match status" value="1"/>
</dbReference>
<keyword evidence="4" id="KW-0812">Transmembrane</keyword>
<dbReference type="CDD" id="cd00616">
    <property type="entry name" value="AHBA_syn"/>
    <property type="match status" value="1"/>
</dbReference>
<evidence type="ECO:0000256" key="4">
    <source>
        <dbReference type="SAM" id="Phobius"/>
    </source>
</evidence>